<dbReference type="EMBL" id="BK015638">
    <property type="protein sequence ID" value="DAE17291.1"/>
    <property type="molecule type" value="Genomic_DNA"/>
</dbReference>
<proteinExistence type="predicted"/>
<reference evidence="1" key="1">
    <citation type="journal article" date="2021" name="Proc. Natl. Acad. Sci. U.S.A.">
        <title>A Catalog of Tens of Thousands of Viruses from Human Metagenomes Reveals Hidden Associations with Chronic Diseases.</title>
        <authorList>
            <person name="Tisza M.J."/>
            <person name="Buck C.B."/>
        </authorList>
    </citation>
    <scope>NUCLEOTIDE SEQUENCE</scope>
    <source>
        <strain evidence="1">CtEIp38</strain>
    </source>
</reference>
<organism evidence="1">
    <name type="scientific">Siphoviridae sp. ctEIp38</name>
    <dbReference type="NCBI Taxonomy" id="2825394"/>
    <lineage>
        <taxon>Viruses</taxon>
        <taxon>Duplodnaviria</taxon>
        <taxon>Heunggongvirae</taxon>
        <taxon>Uroviricota</taxon>
        <taxon>Caudoviricetes</taxon>
    </lineage>
</organism>
<sequence length="482" mass="54613">MTKTNTTLQATSAGPDADGFRRYHIVPSGFGASSAAASVNSEYGGDSCEVFDDEDVPGAQGIRDIKVGGRAYKYVQWGCDDQLPYRVRKEIMSNMVTAQCQQFNVTSCYGQGLRFVDRKTKLDITDKEILDFCLRNSLQEVFLEQATDMKFYSFSVTVIILSRDGTRIVKVRNKDAAYCRFEYGGSTRSGHAEHVFYGDWRLGFFDEQNIECIELLDYWDPLGDLRVRMGLEPDPATGLKLKPTKCRKFAIVSRMATPGCQVYPLPYYSSIFRDAWFDIYRLIGIGKRYMIKNTSAPRVQIEVHDDYWDNVCDNECISDERKRRERKEQEKQNIIDFVTGIENAGKAMISGYYVDPNGKENRMVRIVPLNDAGKKEGGNWSDDMSEASNALCFAHGVHPNLVGATPGKSQMNNSGSDKRELFTLKQALEKPWHDVMTKPYHVILHYNEWDERATVDVPMLMLTTLDENKDAKKVSGDANANT</sequence>
<evidence type="ECO:0000313" key="1">
    <source>
        <dbReference type="EMBL" id="DAE17291.1"/>
    </source>
</evidence>
<protein>
    <submittedName>
        <fullName evidence="1">Uncharacterized protein</fullName>
    </submittedName>
</protein>
<accession>A0A8S5QEI9</accession>
<name>A0A8S5QEI9_9CAUD</name>